<accession>H1KVE3</accession>
<protein>
    <submittedName>
        <fullName evidence="2">Transposase IS204/IS1001/IS1096/IS1165 family protein</fullName>
    </submittedName>
</protein>
<dbReference type="EMBL" id="AGJK01000488">
    <property type="protein sequence ID" value="EHP74550.1"/>
    <property type="molecule type" value="Genomic_DNA"/>
</dbReference>
<dbReference type="InterPro" id="IPR017894">
    <property type="entry name" value="HTH_IS21_transposase_type"/>
</dbReference>
<dbReference type="PANTHER" id="PTHR33498:SF1">
    <property type="entry name" value="TRANSPOSASE FOR INSERTION SEQUENCE ELEMENT IS1557"/>
    <property type="match status" value="1"/>
</dbReference>
<name>H1KVE3_METEX</name>
<evidence type="ECO:0000313" key="3">
    <source>
        <dbReference type="Proteomes" id="UP000004382"/>
    </source>
</evidence>
<proteinExistence type="predicted"/>
<dbReference type="Pfam" id="PF01610">
    <property type="entry name" value="DDE_Tnp_ISL3"/>
    <property type="match status" value="2"/>
</dbReference>
<organism evidence="2 3">
    <name type="scientific">Methylorubrum extorquens DSM 13060</name>
    <dbReference type="NCBI Taxonomy" id="882800"/>
    <lineage>
        <taxon>Bacteria</taxon>
        <taxon>Pseudomonadati</taxon>
        <taxon>Pseudomonadota</taxon>
        <taxon>Alphaproteobacteria</taxon>
        <taxon>Hyphomicrobiales</taxon>
        <taxon>Methylobacteriaceae</taxon>
        <taxon>Methylorubrum</taxon>
    </lineage>
</organism>
<comment type="caution">
    <text evidence="2">The sequence shown here is derived from an EMBL/GenBank/DDBJ whole genome shotgun (WGS) entry which is preliminary data.</text>
</comment>
<evidence type="ECO:0000259" key="1">
    <source>
        <dbReference type="PROSITE" id="PS50531"/>
    </source>
</evidence>
<dbReference type="Proteomes" id="UP000004382">
    <property type="component" value="Unassembled WGS sequence"/>
</dbReference>
<feature type="non-terminal residue" evidence="2">
    <location>
        <position position="1"/>
    </location>
</feature>
<sequence>SNTIRTARSRTSGEKGVLRFVMAPSSQEWEPPGNPARFNHARCPTCWAVSTSVHSRYRRRPADLPASGEAIRLHLEVRRFYCRDPACPRRTFAERFPKLLARHAQRTRRLAEAQARTGLALGGQPAARLLAHLAMPCSATTLLRTIRSVPLPKLPRPCVVGVDDWALRKGRTYGSIVVDLERRRPLDLQPDRSAETWAAWLRHEPQIRLVARDRSTEYARGTTLGAPAAVQVADRWHLLLNTRQMVERWLARVHPRLKLLPPITAPAPSTQRIRAYPRSPAETLARAAAAGRWEELYDDVRRRRADGQSLRQINRETGLARATVRKYAFAERFPRHGRRGPGCSILDPHLDHLHARQAAGCENAMQLWHELRSRGFAGTVKQIRRWLSERRTCPARTTIRRLQTPLPMAPAAPPLPSPKQLSWQLLREPHDLDAEAAAAVARVLQDDEAAKVADLGRRFCRIVRSRCGSAPAEPGIAPAFDAWLSDARACGVRVVESFASSLAQDGAAVHAGLRLPWSSGQAEGQVNRLKLLKRAMYGRAKLDLLRRRFLLAA</sequence>
<dbReference type="AlphaFoldDB" id="H1KVE3"/>
<dbReference type="Pfam" id="PF14690">
    <property type="entry name" value="Zn_ribbon_ISL3"/>
    <property type="match status" value="1"/>
</dbReference>
<feature type="domain" description="HTH IS21-type" evidence="1">
    <location>
        <begin position="295"/>
        <end position="357"/>
    </location>
</feature>
<dbReference type="PROSITE" id="PS50531">
    <property type="entry name" value="HTH_IS21"/>
    <property type="match status" value="1"/>
</dbReference>
<dbReference type="PANTHER" id="PTHR33498">
    <property type="entry name" value="TRANSPOSASE FOR INSERTION SEQUENCE ELEMENT IS1557"/>
    <property type="match status" value="1"/>
</dbReference>
<dbReference type="InterPro" id="IPR047951">
    <property type="entry name" value="Transpos_ISL3"/>
</dbReference>
<gene>
    <name evidence="2" type="ORF">MetexDRAFT_6606</name>
</gene>
<evidence type="ECO:0000313" key="2">
    <source>
        <dbReference type="EMBL" id="EHP74550.1"/>
    </source>
</evidence>
<dbReference type="PATRIC" id="fig|882800.3.peg.6266"/>
<dbReference type="InterPro" id="IPR029261">
    <property type="entry name" value="Transposase_Znf"/>
</dbReference>
<dbReference type="NCBIfam" id="NF033550">
    <property type="entry name" value="transpos_ISL3"/>
    <property type="match status" value="1"/>
</dbReference>
<dbReference type="InterPro" id="IPR002560">
    <property type="entry name" value="Transposase_DDE"/>
</dbReference>
<reference evidence="2 3" key="1">
    <citation type="submission" date="2011-09" db="EMBL/GenBank/DDBJ databases">
        <title>The draft genome of Methylobacterium extorquens DSM 13060.</title>
        <authorList>
            <consortium name="US DOE Joint Genome Institute (JGI-PGF)"/>
            <person name="Lucas S."/>
            <person name="Han J."/>
            <person name="Lapidus A."/>
            <person name="Cheng J.-F."/>
            <person name="Goodwin L."/>
            <person name="Pitluck S."/>
            <person name="Peters L."/>
            <person name="Land M.L."/>
            <person name="Hauser L."/>
            <person name="Koskimaki J."/>
            <person name="Halonen O."/>
            <person name="Pirttila A."/>
            <person name="Frank C."/>
            <person name="Woyke T.J."/>
        </authorList>
    </citation>
    <scope>NUCLEOTIDE SEQUENCE [LARGE SCALE GENOMIC DNA]</scope>
    <source>
        <strain evidence="2 3">DSM 13060</strain>
    </source>
</reference>